<sequence length="232" mass="26339">MRVEIKSSEIMYNFNTDYDFQDDSYAFILMPASGKRALQIYLSFSRAVMSAVHMDIDPSGMRINHDIRPISTRLSAEEVNDPAKLSQLVRDIAEHAGISFSSLHSYITSNLDEFMRQLVHEAQERQLGIRYRNSLNGTNGTGIYNWSEVVRVQKLPYILFAFFLGAFGVHKFYAGQIGMGIVYLVMCLASFLVIPALVLLVCTWWEIIVAMMQNSDRDGYIVLKKGFILTAP</sequence>
<dbReference type="GO" id="GO:0016020">
    <property type="term" value="C:membrane"/>
    <property type="evidence" value="ECO:0007669"/>
    <property type="project" value="UniProtKB-SubCell"/>
</dbReference>
<dbReference type="EMBL" id="FOXF01000011">
    <property type="protein sequence ID" value="SFP26763.1"/>
    <property type="molecule type" value="Genomic_DNA"/>
</dbReference>
<evidence type="ECO:0000256" key="2">
    <source>
        <dbReference type="ARBA" id="ARBA00022692"/>
    </source>
</evidence>
<protein>
    <submittedName>
        <fullName evidence="7">TM2 domain-containing membrane protein YozV</fullName>
    </submittedName>
</protein>
<organism evidence="7 8">
    <name type="scientific">Ruminobacter amylophilus</name>
    <dbReference type="NCBI Taxonomy" id="867"/>
    <lineage>
        <taxon>Bacteria</taxon>
        <taxon>Pseudomonadati</taxon>
        <taxon>Pseudomonadota</taxon>
        <taxon>Gammaproteobacteria</taxon>
        <taxon>Aeromonadales</taxon>
        <taxon>Succinivibrionaceae</taxon>
        <taxon>Ruminobacter</taxon>
    </lineage>
</organism>
<proteinExistence type="predicted"/>
<evidence type="ECO:0000313" key="8">
    <source>
        <dbReference type="Proteomes" id="UP000243745"/>
    </source>
</evidence>
<keyword evidence="2 5" id="KW-0812">Transmembrane</keyword>
<dbReference type="InterPro" id="IPR007829">
    <property type="entry name" value="TM2"/>
</dbReference>
<name>A0A662ZHY0_9GAMM</name>
<feature type="transmembrane region" description="Helical" evidence="5">
    <location>
        <begin position="155"/>
        <end position="174"/>
    </location>
</feature>
<reference evidence="7 8" key="1">
    <citation type="submission" date="2016-10" db="EMBL/GenBank/DDBJ databases">
        <authorList>
            <person name="Varghese N."/>
            <person name="Submissions S."/>
        </authorList>
    </citation>
    <scope>NUCLEOTIDE SEQUENCE [LARGE SCALE GENOMIC DNA]</scope>
    <source>
        <strain evidence="7 8">DSM 1361</strain>
    </source>
</reference>
<dbReference type="Pfam" id="PF05154">
    <property type="entry name" value="TM2"/>
    <property type="match status" value="1"/>
</dbReference>
<evidence type="ECO:0000256" key="5">
    <source>
        <dbReference type="SAM" id="Phobius"/>
    </source>
</evidence>
<comment type="subcellular location">
    <subcellularLocation>
        <location evidence="1">Membrane</location>
        <topology evidence="1">Multi-pass membrane protein</topology>
    </subcellularLocation>
</comment>
<evidence type="ECO:0000256" key="4">
    <source>
        <dbReference type="ARBA" id="ARBA00023136"/>
    </source>
</evidence>
<gene>
    <name evidence="7" type="ORF">SAMN02910344_00923</name>
</gene>
<evidence type="ECO:0000259" key="6">
    <source>
        <dbReference type="Pfam" id="PF05154"/>
    </source>
</evidence>
<accession>A0A662ZHY0</accession>
<dbReference type="Proteomes" id="UP000243745">
    <property type="component" value="Unassembled WGS sequence"/>
</dbReference>
<keyword evidence="3 5" id="KW-1133">Transmembrane helix</keyword>
<keyword evidence="4 5" id="KW-0472">Membrane</keyword>
<evidence type="ECO:0000256" key="3">
    <source>
        <dbReference type="ARBA" id="ARBA00022989"/>
    </source>
</evidence>
<evidence type="ECO:0000313" key="7">
    <source>
        <dbReference type="EMBL" id="SFP26763.1"/>
    </source>
</evidence>
<dbReference type="AlphaFoldDB" id="A0A662ZHY0"/>
<evidence type="ECO:0000256" key="1">
    <source>
        <dbReference type="ARBA" id="ARBA00004141"/>
    </source>
</evidence>
<feature type="transmembrane region" description="Helical" evidence="5">
    <location>
        <begin position="180"/>
        <end position="205"/>
    </location>
</feature>
<keyword evidence="8" id="KW-1185">Reference proteome</keyword>
<dbReference type="RefSeq" id="WP_218140314.1">
    <property type="nucleotide sequence ID" value="NZ_FOXF01000011.1"/>
</dbReference>
<feature type="domain" description="TM2" evidence="6">
    <location>
        <begin position="153"/>
        <end position="198"/>
    </location>
</feature>